<dbReference type="SMART" id="SM00267">
    <property type="entry name" value="GGDEF"/>
    <property type="match status" value="1"/>
</dbReference>
<name>A0A2K8KQV5_9GAMM</name>
<dbReference type="AlphaFoldDB" id="A0A2K8KQV5"/>
<dbReference type="Pfam" id="PF00563">
    <property type="entry name" value="EAL"/>
    <property type="match status" value="1"/>
</dbReference>
<dbReference type="InterPro" id="IPR035919">
    <property type="entry name" value="EAL_sf"/>
</dbReference>
<dbReference type="NCBIfam" id="TIGR00254">
    <property type="entry name" value="GGDEF"/>
    <property type="match status" value="1"/>
</dbReference>
<feature type="transmembrane region" description="Helical" evidence="2">
    <location>
        <begin position="139"/>
        <end position="158"/>
    </location>
</feature>
<dbReference type="PROSITE" id="PS50883">
    <property type="entry name" value="EAL"/>
    <property type="match status" value="1"/>
</dbReference>
<evidence type="ECO:0000256" key="1">
    <source>
        <dbReference type="ARBA" id="ARBA00001946"/>
    </source>
</evidence>
<keyword evidence="2" id="KW-0472">Membrane</keyword>
<evidence type="ECO:0000313" key="6">
    <source>
        <dbReference type="Proteomes" id="UP000229757"/>
    </source>
</evidence>
<dbReference type="Gene3D" id="3.20.20.450">
    <property type="entry name" value="EAL domain"/>
    <property type="match status" value="1"/>
</dbReference>
<evidence type="ECO:0000256" key="2">
    <source>
        <dbReference type="SAM" id="Phobius"/>
    </source>
</evidence>
<dbReference type="InterPro" id="IPR029787">
    <property type="entry name" value="Nucleotide_cyclase"/>
</dbReference>
<dbReference type="GO" id="GO:0003824">
    <property type="term" value="F:catalytic activity"/>
    <property type="evidence" value="ECO:0007669"/>
    <property type="project" value="UniProtKB-ARBA"/>
</dbReference>
<dbReference type="OrthoDB" id="5777683at2"/>
<reference evidence="5 6" key="1">
    <citation type="journal article" date="2017" name="Environ. Microbiol.">
        <title>Genomic and physiological analyses of 'Reinekea forsetii' reveal a versatile opportunistic lifestyle during spring algae blooms.</title>
        <authorList>
            <person name="Avci B."/>
            <person name="Hahnke R.L."/>
            <person name="Chafee M."/>
            <person name="Fischer T."/>
            <person name="Gruber-Vodicka H."/>
            <person name="Tegetmeyer H.E."/>
            <person name="Harder J."/>
            <person name="Fuchs B.M."/>
            <person name="Amann R.I."/>
            <person name="Teeling H."/>
        </authorList>
    </citation>
    <scope>NUCLEOTIDE SEQUENCE [LARGE SCALE GENOMIC DNA]</scope>
    <source>
        <strain evidence="5 6">Hel1_31_D35</strain>
    </source>
</reference>
<dbReference type="RefSeq" id="WP_100256585.1">
    <property type="nucleotide sequence ID" value="NZ_CP011797.1"/>
</dbReference>
<feature type="transmembrane region" description="Helical" evidence="2">
    <location>
        <begin position="12"/>
        <end position="32"/>
    </location>
</feature>
<feature type="domain" description="GGDEF" evidence="4">
    <location>
        <begin position="220"/>
        <end position="353"/>
    </location>
</feature>
<dbReference type="PANTHER" id="PTHR44757:SF2">
    <property type="entry name" value="BIOFILM ARCHITECTURE MAINTENANCE PROTEIN MBAA"/>
    <property type="match status" value="1"/>
</dbReference>
<evidence type="ECO:0000259" key="3">
    <source>
        <dbReference type="PROSITE" id="PS50883"/>
    </source>
</evidence>
<keyword evidence="6" id="KW-1185">Reference proteome</keyword>
<dbReference type="CDD" id="cd01948">
    <property type="entry name" value="EAL"/>
    <property type="match status" value="1"/>
</dbReference>
<dbReference type="FunFam" id="3.30.70.270:FF:000001">
    <property type="entry name" value="Diguanylate cyclase domain protein"/>
    <property type="match status" value="1"/>
</dbReference>
<dbReference type="CDD" id="cd01949">
    <property type="entry name" value="GGDEF"/>
    <property type="match status" value="1"/>
</dbReference>
<dbReference type="KEGG" id="rfo:REIFOR_01078"/>
<dbReference type="EMBL" id="CP011797">
    <property type="protein sequence ID" value="ATX76231.1"/>
    <property type="molecule type" value="Genomic_DNA"/>
</dbReference>
<dbReference type="InterPro" id="IPR001633">
    <property type="entry name" value="EAL_dom"/>
</dbReference>
<sequence length="626" mass="69471">MKFSLVRKKRLKQLTFGVAITLTLIAIMQVIYGFWLEAIMLACALLAMVGVDQLTRRDRLDGAANVLVGVLFVTILILMLTGAGLRDLSLFGLPGLIIFSTMIGRAHLTYTVVALIIFICLALGLAYSLDYLSVPPMVASFETGFSSAMIFAVTAYAIQVLHKDLVDAGQVIMAENERFKASQKHIVYIAQHDALTNLPNRLLAKDRFEHALLKSRRDNRQLAVLYLDLDDFKSINDSLGHLLGDNLLIQVAERLRQTVRKSDTICRLGGDEFLILAEGLADIASISNLATTVMIALAKEYQLASSLVHCSASIGIALAPNDADNFEGILKNADLAMYQAKDLGRNTFCFFNNEQQQKVQYRLDLTAQMRMAIQNNELTLLYQPKIDLCSEKIVGAEALLRWQNSRFGAIGPDHFIPMAEQNGLIAEIGRWVLDTACRDTQTFIKTLPSFHISVNVSVAQFKNTDLASEIAEILDFYRLKPAVMDIEITESILADQVSDIRNNLAGLRRLGVSLSIDDFGTGYSNLGYLKHFDVQTLKIDRSFIQDLTQSEYNQTIVRAILQICKGLDLTAVAEGVEDRQTLDLLKSWQCKTAQGFYWAKPISKAALVELLVAQMTPDGSVESLIE</sequence>
<dbReference type="PROSITE" id="PS50887">
    <property type="entry name" value="GGDEF"/>
    <property type="match status" value="1"/>
</dbReference>
<evidence type="ECO:0000313" key="5">
    <source>
        <dbReference type="EMBL" id="ATX76231.1"/>
    </source>
</evidence>
<dbReference type="PANTHER" id="PTHR44757">
    <property type="entry name" value="DIGUANYLATE CYCLASE DGCP"/>
    <property type="match status" value="1"/>
</dbReference>
<feature type="domain" description="EAL" evidence="3">
    <location>
        <begin position="362"/>
        <end position="615"/>
    </location>
</feature>
<feature type="transmembrane region" description="Helical" evidence="2">
    <location>
        <begin position="38"/>
        <end position="54"/>
    </location>
</feature>
<dbReference type="Gene3D" id="3.30.70.270">
    <property type="match status" value="1"/>
</dbReference>
<dbReference type="Pfam" id="PF00990">
    <property type="entry name" value="GGDEF"/>
    <property type="match status" value="1"/>
</dbReference>
<comment type="cofactor">
    <cofactor evidence="1">
        <name>Mg(2+)</name>
        <dbReference type="ChEBI" id="CHEBI:18420"/>
    </cofactor>
</comment>
<protein>
    <submittedName>
        <fullName evidence="5">Sensory box/GGDEF family protein</fullName>
    </submittedName>
</protein>
<dbReference type="SMART" id="SM00052">
    <property type="entry name" value="EAL"/>
    <property type="match status" value="1"/>
</dbReference>
<dbReference type="Proteomes" id="UP000229757">
    <property type="component" value="Chromosome"/>
</dbReference>
<keyword evidence="2" id="KW-1133">Transmembrane helix</keyword>
<proteinExistence type="predicted"/>
<dbReference type="SUPFAM" id="SSF141868">
    <property type="entry name" value="EAL domain-like"/>
    <property type="match status" value="1"/>
</dbReference>
<organism evidence="5 6">
    <name type="scientific">Reinekea forsetii</name>
    <dbReference type="NCBI Taxonomy" id="1336806"/>
    <lineage>
        <taxon>Bacteria</taxon>
        <taxon>Pseudomonadati</taxon>
        <taxon>Pseudomonadota</taxon>
        <taxon>Gammaproteobacteria</taxon>
        <taxon>Oceanospirillales</taxon>
        <taxon>Saccharospirillaceae</taxon>
        <taxon>Reinekea</taxon>
    </lineage>
</organism>
<dbReference type="SUPFAM" id="SSF55073">
    <property type="entry name" value="Nucleotide cyclase"/>
    <property type="match status" value="1"/>
</dbReference>
<accession>A0A2K8KQV5</accession>
<feature type="transmembrane region" description="Helical" evidence="2">
    <location>
        <begin position="66"/>
        <end position="86"/>
    </location>
</feature>
<gene>
    <name evidence="5" type="ORF">REIFOR_01078</name>
</gene>
<dbReference type="InterPro" id="IPR000160">
    <property type="entry name" value="GGDEF_dom"/>
</dbReference>
<dbReference type="InterPro" id="IPR043128">
    <property type="entry name" value="Rev_trsase/Diguanyl_cyclase"/>
</dbReference>
<dbReference type="InterPro" id="IPR052155">
    <property type="entry name" value="Biofilm_reg_signaling"/>
</dbReference>
<keyword evidence="2" id="KW-0812">Transmembrane</keyword>
<evidence type="ECO:0000259" key="4">
    <source>
        <dbReference type="PROSITE" id="PS50887"/>
    </source>
</evidence>
<feature type="transmembrane region" description="Helical" evidence="2">
    <location>
        <begin position="106"/>
        <end position="127"/>
    </location>
</feature>